<evidence type="ECO:0000313" key="3">
    <source>
        <dbReference type="EMBL" id="SDD99281.1"/>
    </source>
</evidence>
<dbReference type="EMBL" id="JAWNFU010000004">
    <property type="protein sequence ID" value="MDY5153857.1"/>
    <property type="molecule type" value="Genomic_DNA"/>
</dbReference>
<feature type="transmembrane region" description="Helical" evidence="1">
    <location>
        <begin position="223"/>
        <end position="242"/>
    </location>
</feature>
<feature type="transmembrane region" description="Helical" evidence="1">
    <location>
        <begin position="593"/>
        <end position="615"/>
    </location>
</feature>
<feature type="transmembrane region" description="Helical" evidence="1">
    <location>
        <begin position="7"/>
        <end position="25"/>
    </location>
</feature>
<keyword evidence="1" id="KW-0812">Transmembrane</keyword>
<reference evidence="5" key="2">
    <citation type="submission" date="2016-10" db="EMBL/GenBank/DDBJ databases">
        <authorList>
            <person name="Varghese N."/>
        </authorList>
    </citation>
    <scope>NUCLEOTIDE SEQUENCE [LARGE SCALE GENOMIC DNA]</scope>
    <source>
        <strain evidence="5">DSM 20639</strain>
    </source>
</reference>
<keyword evidence="5" id="KW-1185">Reference proteome</keyword>
<keyword evidence="1" id="KW-0472">Membrane</keyword>
<feature type="transmembrane region" description="Helical" evidence="1">
    <location>
        <begin position="669"/>
        <end position="688"/>
    </location>
</feature>
<evidence type="ECO:0000256" key="1">
    <source>
        <dbReference type="SAM" id="Phobius"/>
    </source>
</evidence>
<feature type="transmembrane region" description="Helical" evidence="1">
    <location>
        <begin position="636"/>
        <end position="657"/>
    </location>
</feature>
<sequence>MHRLAKVSLVLAILYSALFSFQLLVDLDSYKPLGARSTFTVEEVSTESKAAALQALQESAATHQANIYKIAHRQDNSFEGRILFAFIGDTASFEEAGGEDYPSVVTGKHATQVRAGSEITTEDLRGTYATSLAYSSADYAALLADLETAGFRCTSQRVPTIALVLFTVSTNNSSATMAILFVLTLLTFGYGASQSRKIRALEEIHGYSTAQMLRRDVRDLSKIFALFLPPTLLVTLLALFVYNSLQQLSRYLQILVLTWAGFYVFALLACVLATITLGIRAPVAVLKGDRAGRSLAVFSTIAALGTLIIVFATTTATCNRIDAVNTLTKESAQWRANGQLYALRLTTTGNQYDDMEAAPAFQQIVAQAEQDGKVLLVAYNDYALIGEAEPPMDGYPASDPYARGGSKSLLVNGNYLDRQTVVDVSGRRLTSAVVPTETGHYLLLVPENYPGDVELLAEKYNKDFTPSHCKPELASEVTDPEPCFTLHAQVIRIPAGQTYSTYGGTKYQPADDQAATRLQDPIIAVASAASQVVPPISYISYASTDDLFFTDSQALDAALVQAGIRGNFQGIDNAADAVTTSVQLAQQALQQDLISMALALFVLVTAAIIFAEIYCDRFQKRNFLRKIHGYPFAVRHLSYLAVEIMVVLLALACSFGIAHVELSVRNCLLLAGLSGLYLLLSVSTLIAYERRFNATIIKRD</sequence>
<dbReference type="EMBL" id="UYIO01000001">
    <property type="protein sequence ID" value="VDG76719.1"/>
    <property type="molecule type" value="Genomic_DNA"/>
</dbReference>
<evidence type="ECO:0000313" key="4">
    <source>
        <dbReference type="EMBL" id="VDG76719.1"/>
    </source>
</evidence>
<evidence type="ECO:0000313" key="2">
    <source>
        <dbReference type="EMBL" id="MDY5153857.1"/>
    </source>
</evidence>
<name>A0A1G6Z9T7_9ACTO</name>
<evidence type="ECO:0000313" key="6">
    <source>
        <dbReference type="Proteomes" id="UP000269974"/>
    </source>
</evidence>
<gene>
    <name evidence="4" type="ORF">NCTC10327_01358</name>
    <name evidence="2" type="ORF">R6G71_07375</name>
    <name evidence="3" type="ORF">SAMN05421878_10132</name>
</gene>
<proteinExistence type="predicted"/>
<keyword evidence="1" id="KW-1133">Transmembrane helix</keyword>
<dbReference type="Proteomes" id="UP000182744">
    <property type="component" value="Unassembled WGS sequence"/>
</dbReference>
<feature type="transmembrane region" description="Helical" evidence="1">
    <location>
        <begin position="254"/>
        <end position="279"/>
    </location>
</feature>
<protein>
    <submittedName>
        <fullName evidence="4">Bacteriocin-associated integral membrane protein</fullName>
    </submittedName>
</protein>
<reference evidence="3" key="1">
    <citation type="submission" date="2016-10" db="EMBL/GenBank/DDBJ databases">
        <authorList>
            <person name="de Groot N.N."/>
        </authorList>
    </citation>
    <scope>NUCLEOTIDE SEQUENCE [LARGE SCALE GENOMIC DNA]</scope>
    <source>
        <strain evidence="3">DSM 20639</strain>
    </source>
</reference>
<reference evidence="2" key="4">
    <citation type="submission" date="2023-10" db="EMBL/GenBank/DDBJ databases">
        <title>Whole Genome based description of the genera Actinobaculum and Actinotignum reveals a complex phylogenetic relationship within the species included in the genus Actinotignum.</title>
        <authorList>
            <person name="Jensen C.S."/>
            <person name="Dargis R."/>
            <person name="Kemp M."/>
            <person name="Christensen J.J."/>
        </authorList>
    </citation>
    <scope>NUCLEOTIDE SEQUENCE</scope>
    <source>
        <strain evidence="2">Actinobaculum_suis_CCUG19206T</strain>
    </source>
</reference>
<feature type="transmembrane region" description="Helical" evidence="1">
    <location>
        <begin position="291"/>
        <end position="312"/>
    </location>
</feature>
<dbReference type="EMBL" id="FNAU01000001">
    <property type="protein sequence ID" value="SDD99281.1"/>
    <property type="molecule type" value="Genomic_DNA"/>
</dbReference>
<accession>A0A1G6Z9T7</accession>
<dbReference type="Proteomes" id="UP001273799">
    <property type="component" value="Unassembled WGS sequence"/>
</dbReference>
<evidence type="ECO:0000313" key="5">
    <source>
        <dbReference type="Proteomes" id="UP000182744"/>
    </source>
</evidence>
<feature type="transmembrane region" description="Helical" evidence="1">
    <location>
        <begin position="173"/>
        <end position="192"/>
    </location>
</feature>
<organism evidence="3 5">
    <name type="scientific">Actinobaculum suis</name>
    <dbReference type="NCBI Taxonomy" id="1657"/>
    <lineage>
        <taxon>Bacteria</taxon>
        <taxon>Bacillati</taxon>
        <taxon>Actinomycetota</taxon>
        <taxon>Actinomycetes</taxon>
        <taxon>Actinomycetales</taxon>
        <taxon>Actinomycetaceae</taxon>
        <taxon>Actinobaculum</taxon>
    </lineage>
</organism>
<dbReference type="AlphaFoldDB" id="A0A1G6Z9T7"/>
<reference evidence="4 6" key="3">
    <citation type="submission" date="2018-11" db="EMBL/GenBank/DDBJ databases">
        <authorList>
            <consortium name="Pathogen Informatics"/>
        </authorList>
    </citation>
    <scope>NUCLEOTIDE SEQUENCE [LARGE SCALE GENOMIC DNA]</scope>
    <source>
        <strain evidence="4 6">NCTC10327</strain>
    </source>
</reference>
<dbReference type="RefSeq" id="WP_143021719.1">
    <property type="nucleotide sequence ID" value="NZ_FNAU01000001.1"/>
</dbReference>
<dbReference type="Proteomes" id="UP000269974">
    <property type="component" value="Unassembled WGS sequence"/>
</dbReference>